<evidence type="ECO:0000256" key="3">
    <source>
        <dbReference type="ARBA" id="ARBA00015798"/>
    </source>
</evidence>
<sequence length="435" mass="48186">MSSSNINYSTSIIATILKNRSKHLNKAMSPLPHIPIYSNLVEDTLPTVTTFDQQDTEEVCLEAFRSEPLTLLLQKLQRDAHIKFLQFHIGKLPAQMAKLDASRPWIIYWALNALCVLDADVSDFEEEAVDTIFSCISPEGGIGGNIGQIGHLAPTYAGFNVLALMGDEYSWDKIDRKAMYDWIFKLKTPEGGFKMHINGECDTRAVYCALSVASLLNILTPELVEGVSGFISRCQTFEGGFSAFPDVEAHGGYAFCALAALCLIMPPKEAAKHLNMPRLLKWLSSRQHQPEGGFSGRTNKLVDGCYNHWVGGCWALVENMIGSNDSIWDREALQNYTLYCCQARGAGGLRDKPGKSPDAYHTNYVLCGLSGAQNRYIYEEEQAKDAKLGDYAFFWTGTPSTQLTVAQGNRVAVLNPIHVLPAGRAERMRAHYLGK</sequence>
<keyword evidence="7" id="KW-0677">Repeat</keyword>
<dbReference type="InterPro" id="IPR008930">
    <property type="entry name" value="Terpenoid_cyclase/PrenylTrfase"/>
</dbReference>
<comment type="function">
    <text evidence="9">Catalyzes the transfer of a farnesyl moiety from farnesyl diphosphate to a cysteine at the fourth position from the C-terminus of several proteins. The beta subunit is responsible for peptide-binding.</text>
</comment>
<dbReference type="InterPro" id="IPR001330">
    <property type="entry name" value="Prenyltrans"/>
</dbReference>
<dbReference type="GO" id="GO:0097354">
    <property type="term" value="P:prenylation"/>
    <property type="evidence" value="ECO:0007669"/>
    <property type="project" value="UniProtKB-UniRule"/>
</dbReference>
<keyword evidence="4 9" id="KW-0637">Prenyltransferase</keyword>
<proteinExistence type="inferred from homology"/>
<accession>A0A5E8BUJ8</accession>
<dbReference type="SUPFAM" id="SSF48239">
    <property type="entry name" value="Terpenoid cyclases/Protein prenyltransferases"/>
    <property type="match status" value="1"/>
</dbReference>
<dbReference type="PANTHER" id="PTHR11774:SF6">
    <property type="entry name" value="PROTEIN FARNESYLTRANSFERASE SUBUNIT BETA"/>
    <property type="match status" value="1"/>
</dbReference>
<organism evidence="11 12">
    <name type="scientific">Magnusiomyces paraingens</name>
    <dbReference type="NCBI Taxonomy" id="2606893"/>
    <lineage>
        <taxon>Eukaryota</taxon>
        <taxon>Fungi</taxon>
        <taxon>Dikarya</taxon>
        <taxon>Ascomycota</taxon>
        <taxon>Saccharomycotina</taxon>
        <taxon>Dipodascomycetes</taxon>
        <taxon>Dipodascales</taxon>
        <taxon>Dipodascaceae</taxon>
        <taxon>Magnusiomyces</taxon>
    </lineage>
</organism>
<evidence type="ECO:0000256" key="6">
    <source>
        <dbReference type="ARBA" id="ARBA00022723"/>
    </source>
</evidence>
<evidence type="ECO:0000256" key="9">
    <source>
        <dbReference type="RuleBase" id="RU365056"/>
    </source>
</evidence>
<protein>
    <recommendedName>
        <fullName evidence="3 9">Protein farnesyltransferase subunit beta</fullName>
        <shortName evidence="9">FTase-beta</shortName>
        <ecNumber evidence="2 9">2.5.1.58</ecNumber>
    </recommendedName>
</protein>
<gene>
    <name evidence="11" type="ORF">SAPINGB_P003387</name>
</gene>
<evidence type="ECO:0000256" key="7">
    <source>
        <dbReference type="ARBA" id="ARBA00022737"/>
    </source>
</evidence>
<evidence type="ECO:0000256" key="2">
    <source>
        <dbReference type="ARBA" id="ARBA00012702"/>
    </source>
</evidence>
<dbReference type="GeneID" id="43582205"/>
<evidence type="ECO:0000313" key="11">
    <source>
        <dbReference type="EMBL" id="VVT53067.1"/>
    </source>
</evidence>
<dbReference type="AlphaFoldDB" id="A0A5E8BUJ8"/>
<dbReference type="EC" id="2.5.1.58" evidence="2 9"/>
<comment type="catalytic activity">
    <reaction evidence="9">
        <text>L-cysteinyl-[protein] + (2E,6E)-farnesyl diphosphate = S-(2E,6E)-farnesyl-L-cysteinyl-[protein] + diphosphate</text>
        <dbReference type="Rhea" id="RHEA:13345"/>
        <dbReference type="Rhea" id="RHEA-COMP:10131"/>
        <dbReference type="Rhea" id="RHEA-COMP:11535"/>
        <dbReference type="ChEBI" id="CHEBI:29950"/>
        <dbReference type="ChEBI" id="CHEBI:33019"/>
        <dbReference type="ChEBI" id="CHEBI:86019"/>
        <dbReference type="ChEBI" id="CHEBI:175763"/>
    </reaction>
</comment>
<keyword evidence="5 9" id="KW-0808">Transferase</keyword>
<dbReference type="InterPro" id="IPR026872">
    <property type="entry name" value="FTB"/>
</dbReference>
<dbReference type="Pfam" id="PF00432">
    <property type="entry name" value="Prenyltrans"/>
    <property type="match status" value="1"/>
</dbReference>
<keyword evidence="6 9" id="KW-0479">Metal-binding</keyword>
<dbReference type="Proteomes" id="UP000398389">
    <property type="component" value="Unassembled WGS sequence"/>
</dbReference>
<dbReference type="GO" id="GO:0004660">
    <property type="term" value="F:protein farnesyltransferase activity"/>
    <property type="evidence" value="ECO:0007669"/>
    <property type="project" value="UniProtKB-UniRule"/>
</dbReference>
<dbReference type="EMBL" id="CABVLU010000003">
    <property type="protein sequence ID" value="VVT53067.1"/>
    <property type="molecule type" value="Genomic_DNA"/>
</dbReference>
<name>A0A5E8BUJ8_9ASCO</name>
<dbReference type="Gene3D" id="1.50.10.20">
    <property type="match status" value="1"/>
</dbReference>
<evidence type="ECO:0000256" key="4">
    <source>
        <dbReference type="ARBA" id="ARBA00022602"/>
    </source>
</evidence>
<evidence type="ECO:0000256" key="1">
    <source>
        <dbReference type="ARBA" id="ARBA00010497"/>
    </source>
</evidence>
<dbReference type="GO" id="GO:0005965">
    <property type="term" value="C:protein farnesyltransferase complex"/>
    <property type="evidence" value="ECO:0007669"/>
    <property type="project" value="UniProtKB-UniRule"/>
</dbReference>
<keyword evidence="8 9" id="KW-0862">Zinc</keyword>
<evidence type="ECO:0000256" key="5">
    <source>
        <dbReference type="ARBA" id="ARBA00022679"/>
    </source>
</evidence>
<dbReference type="InterPro" id="IPR045089">
    <property type="entry name" value="PGGT1B-like"/>
</dbReference>
<comment type="similarity">
    <text evidence="1 9">Belongs to the protein prenyltransferase subunit beta family.</text>
</comment>
<feature type="domain" description="Prenyltransferase alpha-alpha toroid" evidence="10">
    <location>
        <begin position="76"/>
        <end position="386"/>
    </location>
</feature>
<dbReference type="OrthoDB" id="10261146at2759"/>
<dbReference type="PANTHER" id="PTHR11774">
    <property type="entry name" value="GERANYLGERANYL TRANSFERASE TYPE BETA SUBUNIT"/>
    <property type="match status" value="1"/>
</dbReference>
<comment type="subunit">
    <text evidence="9">Heterodimer of an alpha and a beta subunit.</text>
</comment>
<comment type="cofactor">
    <cofactor evidence="9">
        <name>Zn(2+)</name>
        <dbReference type="ChEBI" id="CHEBI:29105"/>
    </cofactor>
    <text evidence="9">Binds 1 zinc ion per subunit.</text>
</comment>
<evidence type="ECO:0000256" key="8">
    <source>
        <dbReference type="ARBA" id="ARBA00022833"/>
    </source>
</evidence>
<dbReference type="CDD" id="cd02893">
    <property type="entry name" value="FTase"/>
    <property type="match status" value="1"/>
</dbReference>
<evidence type="ECO:0000313" key="12">
    <source>
        <dbReference type="Proteomes" id="UP000398389"/>
    </source>
</evidence>
<dbReference type="GO" id="GO:0008270">
    <property type="term" value="F:zinc ion binding"/>
    <property type="evidence" value="ECO:0007669"/>
    <property type="project" value="UniProtKB-UniRule"/>
</dbReference>
<keyword evidence="12" id="KW-1185">Reference proteome</keyword>
<reference evidence="11 12" key="1">
    <citation type="submission" date="2019-09" db="EMBL/GenBank/DDBJ databases">
        <authorList>
            <person name="Brejova B."/>
        </authorList>
    </citation>
    <scope>NUCLEOTIDE SEQUENCE [LARGE SCALE GENOMIC DNA]</scope>
</reference>
<dbReference type="RefSeq" id="XP_031853996.1">
    <property type="nucleotide sequence ID" value="XM_031998105.1"/>
</dbReference>
<evidence type="ECO:0000259" key="10">
    <source>
        <dbReference type="Pfam" id="PF00432"/>
    </source>
</evidence>